<reference evidence="2" key="1">
    <citation type="submission" date="2017-10" db="EMBL/GenBank/DDBJ databases">
        <authorList>
            <person name="Gaisin V.A."/>
            <person name="Rysina M.S."/>
            <person name="Grouzdev D.S."/>
        </authorList>
    </citation>
    <scope>NUCLEOTIDE SEQUENCE [LARGE SCALE GENOMIC DNA]</scope>
    <source>
        <strain evidence="2">V1</strain>
    </source>
</reference>
<evidence type="ECO:0000313" key="2">
    <source>
        <dbReference type="Proteomes" id="UP000246278"/>
    </source>
</evidence>
<dbReference type="AlphaFoldDB" id="A0A317T863"/>
<accession>A0A317T863</accession>
<name>A0A317T863_9CHLB</name>
<proteinExistence type="predicted"/>
<dbReference type="EMBL" id="PDNZ01000002">
    <property type="protein sequence ID" value="PWW82852.1"/>
    <property type="molecule type" value="Genomic_DNA"/>
</dbReference>
<evidence type="ECO:0000313" key="1">
    <source>
        <dbReference type="EMBL" id="PWW82852.1"/>
    </source>
</evidence>
<protein>
    <submittedName>
        <fullName evidence="1">Uncharacterized protein</fullName>
    </submittedName>
</protein>
<sequence>MSSGVRKCCISGAESQQEWIHIDSGNLFSIHYPLPITHYPLPITHYPLPITHYLYHLLTFFSHATKSSQYKRACPDNQAYRNPFEAAGE</sequence>
<comment type="caution">
    <text evidence="1">The sequence shown here is derived from an EMBL/GenBank/DDBJ whole genome shotgun (WGS) entry which is preliminary data.</text>
</comment>
<dbReference type="Proteomes" id="UP000246278">
    <property type="component" value="Unassembled WGS sequence"/>
</dbReference>
<organism evidence="1 2">
    <name type="scientific">Prosthecochloris marina</name>
    <dbReference type="NCBI Taxonomy" id="2017681"/>
    <lineage>
        <taxon>Bacteria</taxon>
        <taxon>Pseudomonadati</taxon>
        <taxon>Chlorobiota</taxon>
        <taxon>Chlorobiia</taxon>
        <taxon>Chlorobiales</taxon>
        <taxon>Chlorobiaceae</taxon>
        <taxon>Prosthecochloris</taxon>
    </lineage>
</organism>
<keyword evidence="2" id="KW-1185">Reference proteome</keyword>
<gene>
    <name evidence="1" type="ORF">CR164_03695</name>
</gene>